<evidence type="ECO:0000256" key="1">
    <source>
        <dbReference type="ARBA" id="ARBA00022737"/>
    </source>
</evidence>
<keyword evidence="2 3" id="KW-0040">ANK repeat</keyword>
<dbReference type="Gene3D" id="1.25.40.20">
    <property type="entry name" value="Ankyrin repeat-containing domain"/>
    <property type="match status" value="2"/>
</dbReference>
<dbReference type="InterPro" id="IPR002110">
    <property type="entry name" value="Ankyrin_rpt"/>
</dbReference>
<gene>
    <name evidence="5" type="ORF">SAMN06275492_10393</name>
</gene>
<dbReference type="SMART" id="SM00248">
    <property type="entry name" value="ANK"/>
    <property type="match status" value="5"/>
</dbReference>
<dbReference type="Pfam" id="PF12796">
    <property type="entry name" value="Ank_2"/>
    <property type="match status" value="2"/>
</dbReference>
<dbReference type="AlphaFoldDB" id="A0A1X7IMA0"/>
<dbReference type="EMBL" id="FXBB01000003">
    <property type="protein sequence ID" value="SMG16101.1"/>
    <property type="molecule type" value="Genomic_DNA"/>
</dbReference>
<dbReference type="PANTHER" id="PTHR24189:SF50">
    <property type="entry name" value="ANKYRIN REPEAT AND SOCS BOX PROTEIN 2"/>
    <property type="match status" value="1"/>
</dbReference>
<reference evidence="6" key="1">
    <citation type="submission" date="2017-04" db="EMBL/GenBank/DDBJ databases">
        <authorList>
            <person name="Varghese N."/>
            <person name="Submissions S."/>
        </authorList>
    </citation>
    <scope>NUCLEOTIDE SEQUENCE [LARGE SCALE GENOMIC DNA]</scope>
    <source>
        <strain evidence="6">USBA 82</strain>
    </source>
</reference>
<dbReference type="InterPro" id="IPR036770">
    <property type="entry name" value="Ankyrin_rpt-contain_sf"/>
</dbReference>
<feature type="chain" id="PRO_5013072775" evidence="4">
    <location>
        <begin position="28"/>
        <end position="360"/>
    </location>
</feature>
<feature type="signal peptide" evidence="4">
    <location>
        <begin position="1"/>
        <end position="27"/>
    </location>
</feature>
<evidence type="ECO:0000313" key="5">
    <source>
        <dbReference type="EMBL" id="SMG16101.1"/>
    </source>
</evidence>
<protein>
    <submittedName>
        <fullName evidence="5">Ankyrin repeat</fullName>
    </submittedName>
</protein>
<keyword evidence="6" id="KW-1185">Reference proteome</keyword>
<accession>A0A1X7IMA0</accession>
<dbReference type="Proteomes" id="UP000193355">
    <property type="component" value="Unassembled WGS sequence"/>
</dbReference>
<feature type="repeat" description="ANK" evidence="3">
    <location>
        <begin position="63"/>
        <end position="96"/>
    </location>
</feature>
<dbReference type="SUPFAM" id="SSF48403">
    <property type="entry name" value="Ankyrin repeat"/>
    <property type="match status" value="1"/>
</dbReference>
<evidence type="ECO:0000256" key="4">
    <source>
        <dbReference type="SAM" id="SignalP"/>
    </source>
</evidence>
<evidence type="ECO:0000256" key="3">
    <source>
        <dbReference type="PROSITE-ProRule" id="PRU00023"/>
    </source>
</evidence>
<proteinExistence type="predicted"/>
<dbReference type="PROSITE" id="PS50297">
    <property type="entry name" value="ANK_REP_REGION"/>
    <property type="match status" value="3"/>
</dbReference>
<evidence type="ECO:0000256" key="2">
    <source>
        <dbReference type="ARBA" id="ARBA00023043"/>
    </source>
</evidence>
<keyword evidence="1" id="KW-0677">Repeat</keyword>
<name>A0A1X7IMA0_9BACT</name>
<evidence type="ECO:0000313" key="6">
    <source>
        <dbReference type="Proteomes" id="UP000193355"/>
    </source>
</evidence>
<dbReference type="RefSeq" id="WP_085543807.1">
    <property type="nucleotide sequence ID" value="NZ_FXBB01000003.1"/>
</dbReference>
<dbReference type="OrthoDB" id="9772065at2"/>
<organism evidence="5 6">
    <name type="scientific">Dethiosulfovibrio salsuginis</name>
    <dbReference type="NCBI Taxonomy" id="561720"/>
    <lineage>
        <taxon>Bacteria</taxon>
        <taxon>Thermotogati</taxon>
        <taxon>Synergistota</taxon>
        <taxon>Synergistia</taxon>
        <taxon>Synergistales</taxon>
        <taxon>Dethiosulfovibrionaceae</taxon>
        <taxon>Dethiosulfovibrio</taxon>
    </lineage>
</organism>
<feature type="repeat" description="ANK" evidence="3">
    <location>
        <begin position="167"/>
        <end position="200"/>
    </location>
</feature>
<dbReference type="PANTHER" id="PTHR24189">
    <property type="entry name" value="MYOTROPHIN"/>
    <property type="match status" value="1"/>
</dbReference>
<feature type="repeat" description="ANK" evidence="3">
    <location>
        <begin position="133"/>
        <end position="166"/>
    </location>
</feature>
<dbReference type="STRING" id="561720.SAMN06275492_10393"/>
<sequence>MGKKFIGWIAVCLACVMVFMAAPPGLATDQEEAAFANFCKRGSVSEIKRLLASGMDVDAKNEVGYTALMLAAWSNPDPAVVMLLLEYGADVNYEDEDGGTALFYSASDNSDSRVTKALLDAGANPNVFLIGQDGTTLLMSAAGNNPNPEVTRLLLANGANVQAKDVEGKTPLMYAASSNPVVDVTEVLLKGGSNANFRDSGGKNAADLAKAYNENKEVAKLLASYSGSQASGKTDFSEYEWMNYRKAVFEDYPKGQKVKISGEVYDVDGKYASVFTERVSGMGYLKNPVIVQVPKGRIKALEGDRMVALGTYNGTKEVVDLFGGQSVIPVILAEHYESTESNFTHSIEDNFIDAVMSVWD</sequence>
<dbReference type="PROSITE" id="PS50088">
    <property type="entry name" value="ANK_REPEAT"/>
    <property type="match status" value="3"/>
</dbReference>
<dbReference type="InterPro" id="IPR050745">
    <property type="entry name" value="Multifunctional_regulatory"/>
</dbReference>
<keyword evidence="4" id="KW-0732">Signal</keyword>